<name>A0A1M5A2L5_9FLAO</name>
<accession>A0A1M5A2L5</accession>
<keyword evidence="1" id="KW-1133">Transmembrane helix</keyword>
<keyword evidence="1" id="KW-0812">Transmembrane</keyword>
<dbReference type="RefSeq" id="WP_143153168.1">
    <property type="nucleotide sequence ID" value="NZ_FQUX01000003.1"/>
</dbReference>
<keyword evidence="3" id="KW-1185">Reference proteome</keyword>
<keyword evidence="1" id="KW-0472">Membrane</keyword>
<sequence length="308" mass="34496">MEALGRFLRMFLIANFLVYPILGFGQQLANVPQAFDAISVEPEVILINNRIKVPHRHGHFQGVQLINKNGTEKLLVSGSSRSKAYVLQIDLTTRKSESVFTLMKDPFRHAGGIQVSEPYMIVGIEDNILKTTSKVCLYNYQNNDLAKAQPSVTIAREGEPKRQTAGATGLLALDNHYLAVVANWDSRNWDFYYIKPNNGEHKFLYSFTAPEEWGGYQAINLIKDGTAIYALGFYKKDSLGTADLILVSKLESFEPIMQKIRSKTFVCKNGVDFNSAVGLQVDREGKLHIWSTQADTAKTIAINKFSQP</sequence>
<evidence type="ECO:0000256" key="1">
    <source>
        <dbReference type="SAM" id="Phobius"/>
    </source>
</evidence>
<proteinExistence type="predicted"/>
<evidence type="ECO:0008006" key="4">
    <source>
        <dbReference type="Google" id="ProtNLM"/>
    </source>
</evidence>
<dbReference type="AlphaFoldDB" id="A0A1M5A2L5"/>
<dbReference type="EMBL" id="FQUX01000003">
    <property type="protein sequence ID" value="SHF24484.1"/>
    <property type="molecule type" value="Genomic_DNA"/>
</dbReference>
<organism evidence="2 3">
    <name type="scientific">Arenibacter palladensis</name>
    <dbReference type="NCBI Taxonomy" id="237373"/>
    <lineage>
        <taxon>Bacteria</taxon>
        <taxon>Pseudomonadati</taxon>
        <taxon>Bacteroidota</taxon>
        <taxon>Flavobacteriia</taxon>
        <taxon>Flavobacteriales</taxon>
        <taxon>Flavobacteriaceae</taxon>
        <taxon>Arenibacter</taxon>
    </lineage>
</organism>
<protein>
    <recommendedName>
        <fullName evidence="4">TolB-like 6-blade propeller-like</fullName>
    </recommendedName>
</protein>
<gene>
    <name evidence="2" type="ORF">SAMN03080594_10362</name>
</gene>
<evidence type="ECO:0000313" key="3">
    <source>
        <dbReference type="Proteomes" id="UP000184406"/>
    </source>
</evidence>
<evidence type="ECO:0000313" key="2">
    <source>
        <dbReference type="EMBL" id="SHF24484.1"/>
    </source>
</evidence>
<dbReference type="Proteomes" id="UP000184406">
    <property type="component" value="Unassembled WGS sequence"/>
</dbReference>
<reference evidence="3" key="1">
    <citation type="submission" date="2016-11" db="EMBL/GenBank/DDBJ databases">
        <authorList>
            <person name="Varghese N."/>
            <person name="Submissions S."/>
        </authorList>
    </citation>
    <scope>NUCLEOTIDE SEQUENCE [LARGE SCALE GENOMIC DNA]</scope>
    <source>
        <strain evidence="3">DSM 17539</strain>
    </source>
</reference>
<dbReference type="SUPFAM" id="SSF82171">
    <property type="entry name" value="DPP6 N-terminal domain-like"/>
    <property type="match status" value="1"/>
</dbReference>
<feature type="transmembrane region" description="Helical" evidence="1">
    <location>
        <begin position="7"/>
        <end position="25"/>
    </location>
</feature>
<dbReference type="OrthoDB" id="839202at2"/>